<protein>
    <recommendedName>
        <fullName evidence="4">dTTP/UTP pyrophosphatase</fullName>
        <shortName evidence="4">dTTPase/UTPase</shortName>
        <ecNumber evidence="4">3.6.1.9</ecNumber>
    </recommendedName>
    <alternativeName>
        <fullName evidence="4">Nucleoside triphosphate pyrophosphatase</fullName>
    </alternativeName>
    <alternativeName>
        <fullName evidence="4">Nucleotide pyrophosphatase</fullName>
        <shortName evidence="4">Nucleotide PPase</shortName>
    </alternativeName>
</protein>
<dbReference type="AlphaFoldDB" id="A0A193G065"/>
<dbReference type="PANTHER" id="PTHR43213">
    <property type="entry name" value="BIFUNCTIONAL DTTP/UTP PYROPHOSPHATASE/METHYLTRANSFERASE PROTEIN-RELATED"/>
    <property type="match status" value="1"/>
</dbReference>
<comment type="cofactor">
    <cofactor evidence="1 4">
        <name>a divalent metal cation</name>
        <dbReference type="ChEBI" id="CHEBI:60240"/>
    </cofactor>
</comment>
<dbReference type="GO" id="GO:0009117">
    <property type="term" value="P:nucleotide metabolic process"/>
    <property type="evidence" value="ECO:0007669"/>
    <property type="project" value="UniProtKB-KW"/>
</dbReference>
<name>A0A193G065_9BORD</name>
<evidence type="ECO:0000256" key="1">
    <source>
        <dbReference type="ARBA" id="ARBA00001968"/>
    </source>
</evidence>
<dbReference type="EC" id="3.6.1.9" evidence="4"/>
<comment type="catalytic activity">
    <reaction evidence="4">
        <text>UTP + H2O = UMP + diphosphate + H(+)</text>
        <dbReference type="Rhea" id="RHEA:29395"/>
        <dbReference type="ChEBI" id="CHEBI:15377"/>
        <dbReference type="ChEBI" id="CHEBI:15378"/>
        <dbReference type="ChEBI" id="CHEBI:33019"/>
        <dbReference type="ChEBI" id="CHEBI:46398"/>
        <dbReference type="ChEBI" id="CHEBI:57865"/>
        <dbReference type="EC" id="3.6.1.9"/>
    </reaction>
</comment>
<keyword evidence="4" id="KW-0963">Cytoplasm</keyword>
<comment type="catalytic activity">
    <reaction evidence="4">
        <text>dTTP + H2O = dTMP + diphosphate + H(+)</text>
        <dbReference type="Rhea" id="RHEA:28534"/>
        <dbReference type="ChEBI" id="CHEBI:15377"/>
        <dbReference type="ChEBI" id="CHEBI:15378"/>
        <dbReference type="ChEBI" id="CHEBI:33019"/>
        <dbReference type="ChEBI" id="CHEBI:37568"/>
        <dbReference type="ChEBI" id="CHEBI:63528"/>
        <dbReference type="EC" id="3.6.1.9"/>
    </reaction>
</comment>
<dbReference type="PIRSF" id="PIRSF006305">
    <property type="entry name" value="Maf"/>
    <property type="match status" value="1"/>
</dbReference>
<dbReference type="PANTHER" id="PTHR43213:SF5">
    <property type="entry name" value="BIFUNCTIONAL DTTP_UTP PYROPHOSPHATASE_METHYLTRANSFERASE PROTEIN-RELATED"/>
    <property type="match status" value="1"/>
</dbReference>
<feature type="active site" description="Proton acceptor" evidence="4">
    <location>
        <position position="85"/>
    </location>
</feature>
<dbReference type="EMBL" id="CP016171">
    <property type="protein sequence ID" value="ANN72836.1"/>
    <property type="molecule type" value="Genomic_DNA"/>
</dbReference>
<dbReference type="RefSeq" id="WP_066670624.1">
    <property type="nucleotide sequence ID" value="NZ_CP016171.1"/>
</dbReference>
<dbReference type="Pfam" id="PF02545">
    <property type="entry name" value="Maf"/>
    <property type="match status" value="1"/>
</dbReference>
<dbReference type="GO" id="GO:0036218">
    <property type="term" value="F:dTTP diphosphatase activity"/>
    <property type="evidence" value="ECO:0007669"/>
    <property type="project" value="RHEA"/>
</dbReference>
<keyword evidence="2 4" id="KW-0378">Hydrolase</keyword>
<dbReference type="InterPro" id="IPR029001">
    <property type="entry name" value="ITPase-like_fam"/>
</dbReference>
<comment type="similarity">
    <text evidence="4">Belongs to the Maf family. YhdE subfamily.</text>
</comment>
<dbReference type="Proteomes" id="UP000092213">
    <property type="component" value="Chromosome"/>
</dbReference>
<dbReference type="HAMAP" id="MF_00528">
    <property type="entry name" value="Maf"/>
    <property type="match status" value="1"/>
</dbReference>
<reference evidence="5 6" key="1">
    <citation type="submission" date="2016-06" db="EMBL/GenBank/DDBJ databases">
        <title>Complete genome sequences of Bordetella bronchialis and Bordetella flabilis.</title>
        <authorList>
            <person name="LiPuma J.J."/>
            <person name="Spilker T."/>
        </authorList>
    </citation>
    <scope>NUCLEOTIDE SEQUENCE [LARGE SCALE GENOMIC DNA]</scope>
    <source>
        <strain evidence="5 6">AU17976</strain>
    </source>
</reference>
<dbReference type="NCBIfam" id="TIGR00172">
    <property type="entry name" value="maf"/>
    <property type="match status" value="1"/>
</dbReference>
<dbReference type="CDD" id="cd00555">
    <property type="entry name" value="Maf"/>
    <property type="match status" value="1"/>
</dbReference>
<feature type="site" description="Important for substrate specificity" evidence="4">
    <location>
        <position position="19"/>
    </location>
</feature>
<accession>A0A193G065</accession>
<sequence>MSPDPHTAPRIYLASASPRRRELLMQIRLPHQVLDVPAPPGEDEPRHAGEPAADYVRRTAREKAERGEHYRQSRGLPRLPLLAADTTVILDGDVLGKPTDREDALHMLGRLSGSCHEVHTAVALMAHGRLHEMVSVTLVRMRVLEADEIARYCDSGEPYGKAGAYGIQGLAASFIERIEGSYTGVMGLPLFETTALLRRVDIALP</sequence>
<evidence type="ECO:0000313" key="5">
    <source>
        <dbReference type="EMBL" id="ANN72836.1"/>
    </source>
</evidence>
<gene>
    <name evidence="5" type="ORF">BAU08_17080</name>
</gene>
<evidence type="ECO:0000256" key="3">
    <source>
        <dbReference type="ARBA" id="ARBA00023080"/>
    </source>
</evidence>
<proteinExistence type="inferred from homology"/>
<dbReference type="STRING" id="463025.BAU08_17080"/>
<dbReference type="Gene3D" id="3.90.950.10">
    <property type="match status" value="1"/>
</dbReference>
<feature type="site" description="Important for substrate specificity" evidence="4">
    <location>
        <position position="86"/>
    </location>
</feature>
<keyword evidence="3 4" id="KW-0546">Nucleotide metabolism</keyword>
<feature type="site" description="Important for substrate specificity" evidence="4">
    <location>
        <position position="168"/>
    </location>
</feature>
<dbReference type="InterPro" id="IPR003697">
    <property type="entry name" value="Maf-like"/>
</dbReference>
<dbReference type="GO" id="GO:0005737">
    <property type="term" value="C:cytoplasm"/>
    <property type="evidence" value="ECO:0007669"/>
    <property type="project" value="UniProtKB-SubCell"/>
</dbReference>
<evidence type="ECO:0000256" key="2">
    <source>
        <dbReference type="ARBA" id="ARBA00022801"/>
    </source>
</evidence>
<comment type="caution">
    <text evidence="4">Lacks conserved residue(s) required for the propagation of feature annotation.</text>
</comment>
<evidence type="ECO:0000256" key="4">
    <source>
        <dbReference type="HAMAP-Rule" id="MF_00528"/>
    </source>
</evidence>
<evidence type="ECO:0000313" key="6">
    <source>
        <dbReference type="Proteomes" id="UP000092213"/>
    </source>
</evidence>
<comment type="subcellular location">
    <subcellularLocation>
        <location evidence="4">Cytoplasm</location>
    </subcellularLocation>
</comment>
<dbReference type="GO" id="GO:0036221">
    <property type="term" value="F:UTP diphosphatase activity"/>
    <property type="evidence" value="ECO:0007669"/>
    <property type="project" value="RHEA"/>
</dbReference>
<comment type="function">
    <text evidence="4">Nucleoside triphosphate pyrophosphatase that hydrolyzes dTTP and UTP. May have a dual role in cell division arrest and in preventing the incorporation of modified nucleotides into cellular nucleic acids.</text>
</comment>
<organism evidence="5 6">
    <name type="scientific">Bordetella bronchialis</name>
    <dbReference type="NCBI Taxonomy" id="463025"/>
    <lineage>
        <taxon>Bacteria</taxon>
        <taxon>Pseudomonadati</taxon>
        <taxon>Pseudomonadota</taxon>
        <taxon>Betaproteobacteria</taxon>
        <taxon>Burkholderiales</taxon>
        <taxon>Alcaligenaceae</taxon>
        <taxon>Bordetella</taxon>
    </lineage>
</organism>
<dbReference type="SUPFAM" id="SSF52972">
    <property type="entry name" value="ITPase-like"/>
    <property type="match status" value="1"/>
</dbReference>